<sequence>MNEFACGDCWRRENLTFRELLDPAHIRRGQRQLCDEHRAKREELAA</sequence>
<reference evidence="1 2" key="1">
    <citation type="submission" date="2024-10" db="EMBL/GenBank/DDBJ databases">
        <title>The Natural Products Discovery Center: Release of the First 8490 Sequenced Strains for Exploring Actinobacteria Biosynthetic Diversity.</title>
        <authorList>
            <person name="Kalkreuter E."/>
            <person name="Kautsar S.A."/>
            <person name="Yang D."/>
            <person name="Bader C.D."/>
            <person name="Teijaro C.N."/>
            <person name="Fluegel L."/>
            <person name="Davis C.M."/>
            <person name="Simpson J.R."/>
            <person name="Lauterbach L."/>
            <person name="Steele A.D."/>
            <person name="Gui C."/>
            <person name="Meng S."/>
            <person name="Li G."/>
            <person name="Viehrig K."/>
            <person name="Ye F."/>
            <person name="Su P."/>
            <person name="Kiefer A.F."/>
            <person name="Nichols A."/>
            <person name="Cepeda A.J."/>
            <person name="Yan W."/>
            <person name="Fan B."/>
            <person name="Jiang Y."/>
            <person name="Adhikari A."/>
            <person name="Zheng C.-J."/>
            <person name="Schuster L."/>
            <person name="Cowan T.M."/>
            <person name="Smanski M.J."/>
            <person name="Chevrette M.G."/>
            <person name="De Carvalho L.P.S."/>
            <person name="Shen B."/>
        </authorList>
    </citation>
    <scope>NUCLEOTIDE SEQUENCE [LARGE SCALE GENOMIC DNA]</scope>
    <source>
        <strain evidence="1 2">NPDC003040</strain>
    </source>
</reference>
<evidence type="ECO:0000313" key="1">
    <source>
        <dbReference type="EMBL" id="MFF3226395.1"/>
    </source>
</evidence>
<name>A0ABW6QYQ5_9NOCA</name>
<comment type="caution">
    <text evidence="1">The sequence shown here is derived from an EMBL/GenBank/DDBJ whole genome shotgun (WGS) entry which is preliminary data.</text>
</comment>
<evidence type="ECO:0000313" key="2">
    <source>
        <dbReference type="Proteomes" id="UP001601948"/>
    </source>
</evidence>
<protein>
    <submittedName>
        <fullName evidence="1">Uncharacterized protein</fullName>
    </submittedName>
</protein>
<accession>A0ABW6QYQ5</accession>
<dbReference type="RefSeq" id="WP_186818640.1">
    <property type="nucleotide sequence ID" value="NZ_JBIAPI010000007.1"/>
</dbReference>
<organism evidence="1 2">
    <name type="scientific">Nocardia suismassiliense</name>
    <dbReference type="NCBI Taxonomy" id="2077092"/>
    <lineage>
        <taxon>Bacteria</taxon>
        <taxon>Bacillati</taxon>
        <taxon>Actinomycetota</taxon>
        <taxon>Actinomycetes</taxon>
        <taxon>Mycobacteriales</taxon>
        <taxon>Nocardiaceae</taxon>
        <taxon>Nocardia</taxon>
    </lineage>
</organism>
<keyword evidence="2" id="KW-1185">Reference proteome</keyword>
<proteinExistence type="predicted"/>
<dbReference type="EMBL" id="JBIAPI010000007">
    <property type="protein sequence ID" value="MFF3226395.1"/>
    <property type="molecule type" value="Genomic_DNA"/>
</dbReference>
<gene>
    <name evidence="1" type="ORF">ACFYV7_26600</name>
</gene>
<dbReference type="Proteomes" id="UP001601948">
    <property type="component" value="Unassembled WGS sequence"/>
</dbReference>